<evidence type="ECO:0000313" key="2">
    <source>
        <dbReference type="EMBL" id="MBX00415.1"/>
    </source>
</evidence>
<dbReference type="EMBL" id="GGEC01019931">
    <property type="protein sequence ID" value="MBX00415.1"/>
    <property type="molecule type" value="Transcribed_RNA"/>
</dbReference>
<evidence type="ECO:0000256" key="1">
    <source>
        <dbReference type="SAM" id="MobiDB-lite"/>
    </source>
</evidence>
<sequence length="39" mass="4114">MVTLNFSLSSLPVPDADPERIGPLIGAGPKILDPPLRES</sequence>
<proteinExistence type="predicted"/>
<name>A0A2P2K3W8_RHIMU</name>
<protein>
    <submittedName>
        <fullName evidence="2">BTB/POZ domain-containing protein At1g21780-like</fullName>
    </submittedName>
</protein>
<reference evidence="2" key="1">
    <citation type="submission" date="2018-02" db="EMBL/GenBank/DDBJ databases">
        <title>Rhizophora mucronata_Transcriptome.</title>
        <authorList>
            <person name="Meera S.P."/>
            <person name="Sreeshan A."/>
            <person name="Augustine A."/>
        </authorList>
    </citation>
    <scope>NUCLEOTIDE SEQUENCE</scope>
    <source>
        <tissue evidence="2">Leaf</tissue>
    </source>
</reference>
<organism evidence="2">
    <name type="scientific">Rhizophora mucronata</name>
    <name type="common">Asiatic mangrove</name>
    <dbReference type="NCBI Taxonomy" id="61149"/>
    <lineage>
        <taxon>Eukaryota</taxon>
        <taxon>Viridiplantae</taxon>
        <taxon>Streptophyta</taxon>
        <taxon>Embryophyta</taxon>
        <taxon>Tracheophyta</taxon>
        <taxon>Spermatophyta</taxon>
        <taxon>Magnoliopsida</taxon>
        <taxon>eudicotyledons</taxon>
        <taxon>Gunneridae</taxon>
        <taxon>Pentapetalae</taxon>
        <taxon>rosids</taxon>
        <taxon>fabids</taxon>
        <taxon>Malpighiales</taxon>
        <taxon>Rhizophoraceae</taxon>
        <taxon>Rhizophora</taxon>
    </lineage>
</organism>
<feature type="region of interest" description="Disordered" evidence="1">
    <location>
        <begin position="17"/>
        <end position="39"/>
    </location>
</feature>
<dbReference type="AlphaFoldDB" id="A0A2P2K3W8"/>
<accession>A0A2P2K3W8</accession>